<feature type="transmembrane region" description="Helical" evidence="1">
    <location>
        <begin position="47"/>
        <end position="70"/>
    </location>
</feature>
<keyword evidence="1" id="KW-1133">Transmembrane helix</keyword>
<feature type="transmembrane region" description="Helical" evidence="1">
    <location>
        <begin position="82"/>
        <end position="106"/>
    </location>
</feature>
<evidence type="ECO:0000256" key="1">
    <source>
        <dbReference type="SAM" id="Phobius"/>
    </source>
</evidence>
<gene>
    <name evidence="2" type="ORF">S01H4_13608</name>
</gene>
<feature type="transmembrane region" description="Helical" evidence="1">
    <location>
        <begin position="191"/>
        <end position="217"/>
    </location>
</feature>
<reference evidence="2" key="1">
    <citation type="journal article" date="2014" name="Front. Microbiol.">
        <title>High frequency of phylogenetically diverse reductive dehalogenase-homologous genes in deep subseafloor sedimentary metagenomes.</title>
        <authorList>
            <person name="Kawai M."/>
            <person name="Futagami T."/>
            <person name="Toyoda A."/>
            <person name="Takaki Y."/>
            <person name="Nishi S."/>
            <person name="Hori S."/>
            <person name="Arai W."/>
            <person name="Tsubouchi T."/>
            <person name="Morono Y."/>
            <person name="Uchiyama I."/>
            <person name="Ito T."/>
            <person name="Fujiyama A."/>
            <person name="Inagaki F."/>
            <person name="Takami H."/>
        </authorList>
    </citation>
    <scope>NUCLEOTIDE SEQUENCE</scope>
    <source>
        <strain evidence="2">Expedition CK06-06</strain>
    </source>
</reference>
<organism evidence="2">
    <name type="scientific">marine sediment metagenome</name>
    <dbReference type="NCBI Taxonomy" id="412755"/>
    <lineage>
        <taxon>unclassified sequences</taxon>
        <taxon>metagenomes</taxon>
        <taxon>ecological metagenomes</taxon>
    </lineage>
</organism>
<feature type="transmembrane region" description="Helical" evidence="1">
    <location>
        <begin position="12"/>
        <end position="35"/>
    </location>
</feature>
<comment type="caution">
    <text evidence="2">The sequence shown here is derived from an EMBL/GenBank/DDBJ whole genome shotgun (WGS) entry which is preliminary data.</text>
</comment>
<accession>X0YJB9</accession>
<keyword evidence="1" id="KW-0812">Transmembrane</keyword>
<evidence type="ECO:0000313" key="2">
    <source>
        <dbReference type="EMBL" id="GAG56045.1"/>
    </source>
</evidence>
<keyword evidence="1" id="KW-0472">Membrane</keyword>
<name>X0YJB9_9ZZZZ</name>
<dbReference type="AlphaFoldDB" id="X0YJB9"/>
<sequence length="218" mass="23879">MISFEGPNFLSPLFIFSLISSGLGIGYNILIIKSGKNQIGEVESPKLLICAGIINLVFLGLRSFIPGIIYSGPINPEFMFYLSYQIATGLIFSVPYFITFGLFFLLFGSKNREKFGSFLKIAGILWIIAYSVLAFALSGNIIPILFILTGEYMLFTLVFIIINFALILLSVTAIIMLIIHGTKNSDSSLKIAGILLLVQDGISIVLNFVIPLALSIFS</sequence>
<dbReference type="EMBL" id="BART01005987">
    <property type="protein sequence ID" value="GAG56045.1"/>
    <property type="molecule type" value="Genomic_DNA"/>
</dbReference>
<protein>
    <submittedName>
        <fullName evidence="2">Uncharacterized protein</fullName>
    </submittedName>
</protein>
<proteinExistence type="predicted"/>
<feature type="transmembrane region" description="Helical" evidence="1">
    <location>
        <begin position="118"/>
        <end position="146"/>
    </location>
</feature>
<feature type="transmembrane region" description="Helical" evidence="1">
    <location>
        <begin position="152"/>
        <end position="179"/>
    </location>
</feature>